<dbReference type="eggNOG" id="COG0642">
    <property type="taxonomic scope" value="Bacteria"/>
</dbReference>
<dbReference type="PROSITE" id="PS50109">
    <property type="entry name" value="HIS_KIN"/>
    <property type="match status" value="1"/>
</dbReference>
<evidence type="ECO:0000256" key="1">
    <source>
        <dbReference type="ARBA" id="ARBA00000085"/>
    </source>
</evidence>
<accession>Q98LJ5</accession>
<name>Q98LJ5_RHILO</name>
<sequence>MSERVPVSYPGIIARRACSVVRLECRRRVQNGVKEITMREYTSSQFSPDGSVPPSMDPHLWSSIVHDFNNLLTPVMIALEDLQRRRAGTSRELGKIDAAIYCAFRAKVLARQLLANARPPRQELTDICQLLEQFQVVLANVLSPSIRLTLHVAGSLPLAFIDRELVERALLNLVLNARDAMPAGGDISIAAALEFPPSSKTGPPKQMIRLSISDNGVGMDDGTLKMAGRKNFSTKANGSGLGLAVVRRIVESLSGRFSIISTLGHGTTIDLWLPAISADLRN</sequence>
<dbReference type="HOGENOM" id="CLU_986510_0_0_5"/>
<comment type="catalytic activity">
    <reaction evidence="1">
        <text>ATP + protein L-histidine = ADP + protein N-phospho-L-histidine.</text>
        <dbReference type="EC" id="2.7.13.3"/>
    </reaction>
</comment>
<dbReference type="EC" id="2.7.13.3" evidence="2"/>
<dbReference type="KEGG" id="mlo:mll0997"/>
<evidence type="ECO:0000313" key="5">
    <source>
        <dbReference type="Proteomes" id="UP000000552"/>
    </source>
</evidence>
<evidence type="ECO:0000313" key="4">
    <source>
        <dbReference type="EMBL" id="BAB48468.1"/>
    </source>
</evidence>
<dbReference type="InterPro" id="IPR005467">
    <property type="entry name" value="His_kinase_dom"/>
</dbReference>
<dbReference type="AlphaFoldDB" id="Q98LJ5"/>
<protein>
    <recommendedName>
        <fullName evidence="2">histidine kinase</fullName>
        <ecNumber evidence="2">2.7.13.3</ecNumber>
    </recommendedName>
</protein>
<evidence type="ECO:0000259" key="3">
    <source>
        <dbReference type="PROSITE" id="PS50109"/>
    </source>
</evidence>
<evidence type="ECO:0000256" key="2">
    <source>
        <dbReference type="ARBA" id="ARBA00012438"/>
    </source>
</evidence>
<organism evidence="4 5">
    <name type="scientific">Mesorhizobium japonicum (strain LMG 29417 / CECT 9101 / MAFF 303099)</name>
    <name type="common">Mesorhizobium loti (strain MAFF 303099)</name>
    <dbReference type="NCBI Taxonomy" id="266835"/>
    <lineage>
        <taxon>Bacteria</taxon>
        <taxon>Pseudomonadati</taxon>
        <taxon>Pseudomonadota</taxon>
        <taxon>Alphaproteobacteria</taxon>
        <taxon>Hyphomicrobiales</taxon>
        <taxon>Phyllobacteriaceae</taxon>
        <taxon>Mesorhizobium</taxon>
    </lineage>
</organism>
<dbReference type="InterPro" id="IPR004358">
    <property type="entry name" value="Sig_transdc_His_kin-like_C"/>
</dbReference>
<dbReference type="SMART" id="SM00387">
    <property type="entry name" value="HATPase_c"/>
    <property type="match status" value="1"/>
</dbReference>
<dbReference type="InterPro" id="IPR003594">
    <property type="entry name" value="HATPase_dom"/>
</dbReference>
<dbReference type="PRINTS" id="PR00344">
    <property type="entry name" value="BCTRLSENSOR"/>
</dbReference>
<proteinExistence type="predicted"/>
<dbReference type="EMBL" id="BA000012">
    <property type="protein sequence ID" value="BAB48468.1"/>
    <property type="molecule type" value="Genomic_DNA"/>
</dbReference>
<dbReference type="Pfam" id="PF02518">
    <property type="entry name" value="HATPase_c"/>
    <property type="match status" value="1"/>
</dbReference>
<feature type="domain" description="Histidine kinase" evidence="3">
    <location>
        <begin position="63"/>
        <end position="277"/>
    </location>
</feature>
<dbReference type="SUPFAM" id="SSF55874">
    <property type="entry name" value="ATPase domain of HSP90 chaperone/DNA topoisomerase II/histidine kinase"/>
    <property type="match status" value="1"/>
</dbReference>
<dbReference type="Proteomes" id="UP000000552">
    <property type="component" value="Chromosome"/>
</dbReference>
<dbReference type="PANTHER" id="PTHR43065:SF49">
    <property type="entry name" value="HISTIDINE KINASE"/>
    <property type="match status" value="1"/>
</dbReference>
<dbReference type="PANTHER" id="PTHR43065">
    <property type="entry name" value="SENSOR HISTIDINE KINASE"/>
    <property type="match status" value="1"/>
</dbReference>
<dbReference type="GO" id="GO:0004673">
    <property type="term" value="F:protein histidine kinase activity"/>
    <property type="evidence" value="ECO:0007669"/>
    <property type="project" value="UniProtKB-EC"/>
</dbReference>
<dbReference type="InterPro" id="IPR036890">
    <property type="entry name" value="HATPase_C_sf"/>
</dbReference>
<gene>
    <name evidence="4" type="ordered locus">mll0997</name>
</gene>
<dbReference type="Gene3D" id="3.30.565.10">
    <property type="entry name" value="Histidine kinase-like ATPase, C-terminal domain"/>
    <property type="match status" value="1"/>
</dbReference>
<reference evidence="4 5" key="1">
    <citation type="journal article" date="2000" name="DNA Res.">
        <title>Complete genome structure of the nitrogen-fixing symbiotic bacterium Mesorhizobium loti.</title>
        <authorList>
            <person name="Kaneko T."/>
            <person name="Nakamura Y."/>
            <person name="Sato S."/>
            <person name="Asamizu E."/>
            <person name="Kato T."/>
            <person name="Sasamoto S."/>
            <person name="Watanabe A."/>
            <person name="Idesawa K."/>
            <person name="Ishikawa A."/>
            <person name="Kawashima K."/>
            <person name="Kimura T."/>
            <person name="Kishida Y."/>
            <person name="Kiyokawa C."/>
            <person name="Kohara M."/>
            <person name="Matsumoto M."/>
            <person name="Matsuno A."/>
            <person name="Mochizuki Y."/>
            <person name="Nakayama S."/>
            <person name="Nakazaki N."/>
            <person name="Shimpo S."/>
            <person name="Sugimoto M."/>
            <person name="Takeuchi C."/>
            <person name="Yamada M."/>
            <person name="Tabata S."/>
        </authorList>
    </citation>
    <scope>NUCLEOTIDE SEQUENCE [LARGE SCALE GENOMIC DNA]</scope>
    <source>
        <strain evidence="5">LMG 29417 / CECT 9101 / MAFF 303099</strain>
    </source>
</reference>